<sequence length="202" mass="21620">MKGVGLNSPKASRRWPVTLGLVVLTPLILAGCGWLNQGGSTLLLMGSVVVLMLVLVVAGALCGAGPGTCVAVLGFTFALFVGPALDDYVLDQRGTRYEAVIADISSYHRRHGTGHTCTVIRSDSGRNLTYRIDDSQGCDEDFEPGRHVTLVVDPEDWLATRLSNDVNGLSSGHAWTVGGLLAAMDAFILYGRLRRRAGRSHR</sequence>
<dbReference type="EMBL" id="BMVB01000012">
    <property type="protein sequence ID" value="GHC57937.1"/>
    <property type="molecule type" value="Genomic_DNA"/>
</dbReference>
<dbReference type="PROSITE" id="PS51257">
    <property type="entry name" value="PROKAR_LIPOPROTEIN"/>
    <property type="match status" value="1"/>
</dbReference>
<dbReference type="AlphaFoldDB" id="A0A918TQN5"/>
<protein>
    <recommendedName>
        <fullName evidence="4">DUF3592 domain-containing protein</fullName>
    </recommendedName>
</protein>
<keyword evidence="1" id="KW-1133">Transmembrane helix</keyword>
<organism evidence="2 3">
    <name type="scientific">Streptomyces cinnamoneus</name>
    <name type="common">Streptoverticillium cinnamoneum</name>
    <dbReference type="NCBI Taxonomy" id="53446"/>
    <lineage>
        <taxon>Bacteria</taxon>
        <taxon>Bacillati</taxon>
        <taxon>Actinomycetota</taxon>
        <taxon>Actinomycetes</taxon>
        <taxon>Kitasatosporales</taxon>
        <taxon>Streptomycetaceae</taxon>
        <taxon>Streptomyces</taxon>
        <taxon>Streptomyces cinnamoneus group</taxon>
    </lineage>
</organism>
<accession>A0A918TQN5</accession>
<feature type="transmembrane region" description="Helical" evidence="1">
    <location>
        <begin position="42"/>
        <end position="61"/>
    </location>
</feature>
<keyword evidence="1" id="KW-0812">Transmembrane</keyword>
<proteinExistence type="predicted"/>
<gene>
    <name evidence="2" type="ORF">GCM10010507_38340</name>
</gene>
<comment type="caution">
    <text evidence="2">The sequence shown here is derived from an EMBL/GenBank/DDBJ whole genome shotgun (WGS) entry which is preliminary data.</text>
</comment>
<reference evidence="2" key="2">
    <citation type="submission" date="2020-09" db="EMBL/GenBank/DDBJ databases">
        <authorList>
            <person name="Sun Q."/>
            <person name="Ohkuma M."/>
        </authorList>
    </citation>
    <scope>NUCLEOTIDE SEQUENCE</scope>
    <source>
        <strain evidence="2">JCM 4633</strain>
    </source>
</reference>
<evidence type="ECO:0008006" key="4">
    <source>
        <dbReference type="Google" id="ProtNLM"/>
    </source>
</evidence>
<feature type="transmembrane region" description="Helical" evidence="1">
    <location>
        <begin position="172"/>
        <end position="193"/>
    </location>
</feature>
<evidence type="ECO:0000256" key="1">
    <source>
        <dbReference type="SAM" id="Phobius"/>
    </source>
</evidence>
<feature type="transmembrane region" description="Helical" evidence="1">
    <location>
        <begin position="15"/>
        <end position="36"/>
    </location>
</feature>
<evidence type="ECO:0000313" key="3">
    <source>
        <dbReference type="Proteomes" id="UP000646244"/>
    </source>
</evidence>
<evidence type="ECO:0000313" key="2">
    <source>
        <dbReference type="EMBL" id="GHC57937.1"/>
    </source>
</evidence>
<name>A0A918TQN5_STRCJ</name>
<keyword evidence="1" id="KW-0472">Membrane</keyword>
<dbReference type="Proteomes" id="UP000646244">
    <property type="component" value="Unassembled WGS sequence"/>
</dbReference>
<reference evidence="2" key="1">
    <citation type="journal article" date="2014" name="Int. J. Syst. Evol. Microbiol.">
        <title>Complete genome sequence of Corynebacterium casei LMG S-19264T (=DSM 44701T), isolated from a smear-ripened cheese.</title>
        <authorList>
            <consortium name="US DOE Joint Genome Institute (JGI-PGF)"/>
            <person name="Walter F."/>
            <person name="Albersmeier A."/>
            <person name="Kalinowski J."/>
            <person name="Ruckert C."/>
        </authorList>
    </citation>
    <scope>NUCLEOTIDE SEQUENCE</scope>
    <source>
        <strain evidence="2">JCM 4633</strain>
    </source>
</reference>